<name>A0A3E2BKI9_9BACT</name>
<dbReference type="InterPro" id="IPR000683">
    <property type="entry name" value="Gfo/Idh/MocA-like_OxRdtase_N"/>
</dbReference>
<dbReference type="GO" id="GO:0000166">
    <property type="term" value="F:nucleotide binding"/>
    <property type="evidence" value="ECO:0007669"/>
    <property type="project" value="InterPro"/>
</dbReference>
<dbReference type="InterPro" id="IPR036291">
    <property type="entry name" value="NAD(P)-bd_dom_sf"/>
</dbReference>
<proteinExistence type="predicted"/>
<evidence type="ECO:0000259" key="1">
    <source>
        <dbReference type="Pfam" id="PF01408"/>
    </source>
</evidence>
<dbReference type="Gene3D" id="3.30.360.10">
    <property type="entry name" value="Dihydrodipicolinate Reductase, domain 2"/>
    <property type="match status" value="1"/>
</dbReference>
<dbReference type="Pfam" id="PF22725">
    <property type="entry name" value="GFO_IDH_MocA_C3"/>
    <property type="match status" value="1"/>
</dbReference>
<feature type="domain" description="Gfo/Idh/MocA-like oxidoreductase N-terminal" evidence="1">
    <location>
        <begin position="2"/>
        <end position="121"/>
    </location>
</feature>
<dbReference type="Pfam" id="PF01408">
    <property type="entry name" value="GFO_IDH_MocA"/>
    <property type="match status" value="1"/>
</dbReference>
<protein>
    <submittedName>
        <fullName evidence="3">Oxidoreductase, Gfo/Idh/MocA family</fullName>
    </submittedName>
</protein>
<reference evidence="3 4" key="1">
    <citation type="submission" date="2018-08" db="EMBL/GenBank/DDBJ databases">
        <title>Genome analysis of the thermophilic bacterium of the candidate phylum Aminicenantes from deep subsurface aquifer revealed its physiology and ecological role.</title>
        <authorList>
            <person name="Kadnikov V.V."/>
            <person name="Mardanov A.V."/>
            <person name="Beletsky A.V."/>
            <person name="Karnachuk O.V."/>
            <person name="Ravin N.V."/>
        </authorList>
    </citation>
    <scope>NUCLEOTIDE SEQUENCE [LARGE SCALE GENOMIC DNA]</scope>
    <source>
        <strain evidence="3">BY38</strain>
    </source>
</reference>
<dbReference type="PANTHER" id="PTHR43377">
    <property type="entry name" value="BILIVERDIN REDUCTASE A"/>
    <property type="match status" value="1"/>
</dbReference>
<organism evidence="3 4">
    <name type="scientific">Candidatus Saccharicenans subterraneus</name>
    <dbReference type="NCBI Taxonomy" id="2508984"/>
    <lineage>
        <taxon>Bacteria</taxon>
        <taxon>Candidatus Aminicenantota</taxon>
        <taxon>Candidatus Aminicenantia</taxon>
        <taxon>Candidatus Aminicenantales</taxon>
        <taxon>Candidatus Saccharicenantaceae</taxon>
        <taxon>Candidatus Saccharicenans</taxon>
    </lineage>
</organism>
<dbReference type="SUPFAM" id="SSF51735">
    <property type="entry name" value="NAD(P)-binding Rossmann-fold domains"/>
    <property type="match status" value="1"/>
</dbReference>
<dbReference type="InterPro" id="IPR055170">
    <property type="entry name" value="GFO_IDH_MocA-like_dom"/>
</dbReference>
<dbReference type="SUPFAM" id="SSF55347">
    <property type="entry name" value="Glyceraldehyde-3-phosphate dehydrogenase-like, C-terminal domain"/>
    <property type="match status" value="1"/>
</dbReference>
<evidence type="ECO:0000259" key="2">
    <source>
        <dbReference type="Pfam" id="PF22725"/>
    </source>
</evidence>
<dbReference type="InterPro" id="IPR051450">
    <property type="entry name" value="Gfo/Idh/MocA_Oxidoreductases"/>
</dbReference>
<sequence length="340" mass="38518">MINVGVIGFGYWGPNVARNFNASPEARLTAICDLRPQRMLVATSTYPFIKSYTNPDELIKDPEIDVVAVVTPVSSHYDLARKALLNGKHVFVEKPFTINSQEAEDLIELAAKKNLKIMVDHTFLFTGAVIKMKELIDSGELGNILFYDSVRVNLGLFQHDVNVVWDLAPHDFSIMCHLIKEKPVAVSAQGVSHYNGDFEDVAYITVYFNSPHLIAHFHVNWLSPVKVRRTIISGNRKMLLWDDISADEKVKIYDRGVELKIQTSEEHVHNMLINYRIGDVYVPKLEPTEALKKEVDYFIECLQQNKEPFNNGQAGLMVIKLLEASNRSIAQKGHLVKLTE</sequence>
<evidence type="ECO:0000313" key="4">
    <source>
        <dbReference type="Proteomes" id="UP000257323"/>
    </source>
</evidence>
<dbReference type="PANTHER" id="PTHR43377:SF6">
    <property type="entry name" value="GFO_IDH_MOCA-LIKE OXIDOREDUCTASE N-TERMINAL DOMAIN-CONTAINING PROTEIN"/>
    <property type="match status" value="1"/>
</dbReference>
<dbReference type="Proteomes" id="UP000257323">
    <property type="component" value="Unassembled WGS sequence"/>
</dbReference>
<dbReference type="EMBL" id="QUAH01000011">
    <property type="protein sequence ID" value="RFT15204.1"/>
    <property type="molecule type" value="Genomic_DNA"/>
</dbReference>
<gene>
    <name evidence="3" type="ORF">OP8BY_0499</name>
</gene>
<accession>A0A3E2BKI9</accession>
<comment type="caution">
    <text evidence="3">The sequence shown here is derived from an EMBL/GenBank/DDBJ whole genome shotgun (WGS) entry which is preliminary data.</text>
</comment>
<dbReference type="AlphaFoldDB" id="A0A3E2BKI9"/>
<feature type="domain" description="GFO/IDH/MocA-like oxidoreductase" evidence="2">
    <location>
        <begin position="130"/>
        <end position="238"/>
    </location>
</feature>
<dbReference type="Gene3D" id="3.40.50.720">
    <property type="entry name" value="NAD(P)-binding Rossmann-like Domain"/>
    <property type="match status" value="1"/>
</dbReference>
<evidence type="ECO:0000313" key="3">
    <source>
        <dbReference type="EMBL" id="RFT15204.1"/>
    </source>
</evidence>